<evidence type="ECO:0000256" key="5">
    <source>
        <dbReference type="RuleBase" id="RU003869"/>
    </source>
</evidence>
<dbReference type="GO" id="GO:0019843">
    <property type="term" value="F:rRNA binding"/>
    <property type="evidence" value="ECO:0007669"/>
    <property type="project" value="UniProtKB-UniRule"/>
</dbReference>
<dbReference type="AlphaFoldDB" id="A0A9E2KMB9"/>
<dbReference type="PANTHER" id="PTHR11655:SF14">
    <property type="entry name" value="LARGE RIBOSOMAL SUBUNIT PROTEIN UL6M"/>
    <property type="match status" value="1"/>
</dbReference>
<dbReference type="NCBIfam" id="TIGR03654">
    <property type="entry name" value="L6_bact"/>
    <property type="match status" value="1"/>
</dbReference>
<comment type="caution">
    <text evidence="8">The sequence shown here is derived from an EMBL/GenBank/DDBJ whole genome shotgun (WGS) entry which is preliminary data.</text>
</comment>
<dbReference type="HAMAP" id="MF_01365_B">
    <property type="entry name" value="Ribosomal_uL6_B"/>
    <property type="match status" value="1"/>
</dbReference>
<proteinExistence type="inferred from homology"/>
<evidence type="ECO:0000256" key="6">
    <source>
        <dbReference type="RuleBase" id="RU003870"/>
    </source>
</evidence>
<dbReference type="InterPro" id="IPR036789">
    <property type="entry name" value="Ribosomal_uL6-like_a/b-dom_sf"/>
</dbReference>
<dbReference type="FunFam" id="3.90.930.12:FF:000001">
    <property type="entry name" value="50S ribosomal protein L6"/>
    <property type="match status" value="1"/>
</dbReference>
<comment type="similarity">
    <text evidence="1 4 5">Belongs to the universal ribosomal protein uL6 family.</text>
</comment>
<reference evidence="8" key="2">
    <citation type="submission" date="2021-04" db="EMBL/GenBank/DDBJ databases">
        <authorList>
            <person name="Gilroy R."/>
        </authorList>
    </citation>
    <scope>NUCLEOTIDE SEQUENCE</scope>
    <source>
        <strain evidence="8">687</strain>
    </source>
</reference>
<accession>A0A9E2KMB9</accession>
<dbReference type="GO" id="GO:0002181">
    <property type="term" value="P:cytoplasmic translation"/>
    <property type="evidence" value="ECO:0007669"/>
    <property type="project" value="TreeGrafter"/>
</dbReference>
<dbReference type="GO" id="GO:0003735">
    <property type="term" value="F:structural constituent of ribosome"/>
    <property type="evidence" value="ECO:0007669"/>
    <property type="project" value="UniProtKB-UniRule"/>
</dbReference>
<comment type="subunit">
    <text evidence="4">Part of the 50S ribosomal subunit.</text>
</comment>
<evidence type="ECO:0000313" key="9">
    <source>
        <dbReference type="Proteomes" id="UP000824150"/>
    </source>
</evidence>
<dbReference type="EMBL" id="JAHLFG010000009">
    <property type="protein sequence ID" value="MBU3826035.1"/>
    <property type="molecule type" value="Genomic_DNA"/>
</dbReference>
<dbReference type="InterPro" id="IPR020040">
    <property type="entry name" value="Ribosomal_uL6_a/b-dom"/>
</dbReference>
<dbReference type="Proteomes" id="UP000824150">
    <property type="component" value="Unassembled WGS sequence"/>
</dbReference>
<feature type="domain" description="Large ribosomal subunit protein uL6 alpha-beta" evidence="7">
    <location>
        <begin position="11"/>
        <end position="81"/>
    </location>
</feature>
<feature type="domain" description="Large ribosomal subunit protein uL6 alpha-beta" evidence="7">
    <location>
        <begin position="90"/>
        <end position="164"/>
    </location>
</feature>
<evidence type="ECO:0000256" key="3">
    <source>
        <dbReference type="ARBA" id="ARBA00023274"/>
    </source>
</evidence>
<dbReference type="PRINTS" id="PR00059">
    <property type="entry name" value="RIBOSOMALL6"/>
</dbReference>
<dbReference type="PANTHER" id="PTHR11655">
    <property type="entry name" value="60S/50S RIBOSOMAL PROTEIN L6/L9"/>
    <property type="match status" value="1"/>
</dbReference>
<organism evidence="8 9">
    <name type="scientific">Candidatus Anaerobiospirillum merdipullorum</name>
    <dbReference type="NCBI Taxonomy" id="2838450"/>
    <lineage>
        <taxon>Bacteria</taxon>
        <taxon>Pseudomonadati</taxon>
        <taxon>Pseudomonadota</taxon>
        <taxon>Gammaproteobacteria</taxon>
        <taxon>Aeromonadales</taxon>
        <taxon>Succinivibrionaceae</taxon>
        <taxon>Anaerobiospirillum</taxon>
    </lineage>
</organism>
<name>A0A9E2KMB9_9GAMM</name>
<keyword evidence="2 4" id="KW-0689">Ribosomal protein</keyword>
<dbReference type="InterPro" id="IPR000702">
    <property type="entry name" value="Ribosomal_uL6-like"/>
</dbReference>
<dbReference type="InterPro" id="IPR002358">
    <property type="entry name" value="Ribosomal_uL6_CS"/>
</dbReference>
<evidence type="ECO:0000256" key="4">
    <source>
        <dbReference type="HAMAP-Rule" id="MF_01365"/>
    </source>
</evidence>
<dbReference type="InterPro" id="IPR019906">
    <property type="entry name" value="Ribosomal_uL6_bac-type"/>
</dbReference>
<gene>
    <name evidence="4 8" type="primary">rplF</name>
    <name evidence="8" type="ORF">IAA31_00875</name>
</gene>
<dbReference type="SUPFAM" id="SSF56053">
    <property type="entry name" value="Ribosomal protein L6"/>
    <property type="match status" value="2"/>
</dbReference>
<keyword evidence="3 4" id="KW-0687">Ribonucleoprotein</keyword>
<protein>
    <recommendedName>
        <fullName evidence="4">Large ribosomal subunit protein uL6</fullName>
    </recommendedName>
</protein>
<keyword evidence="4 6" id="KW-0694">RNA-binding</keyword>
<reference evidence="8" key="1">
    <citation type="journal article" date="2021" name="PeerJ">
        <title>Extensive microbial diversity within the chicken gut microbiome revealed by metagenomics and culture.</title>
        <authorList>
            <person name="Gilroy R."/>
            <person name="Ravi A."/>
            <person name="Getino M."/>
            <person name="Pursley I."/>
            <person name="Horton D.L."/>
            <person name="Alikhan N.F."/>
            <person name="Baker D."/>
            <person name="Gharbi K."/>
            <person name="Hall N."/>
            <person name="Watson M."/>
            <person name="Adriaenssens E.M."/>
            <person name="Foster-Nyarko E."/>
            <person name="Jarju S."/>
            <person name="Secka A."/>
            <person name="Antonio M."/>
            <person name="Oren A."/>
            <person name="Chaudhuri R.R."/>
            <person name="La Ragione R."/>
            <person name="Hildebrand F."/>
            <person name="Pallen M.J."/>
        </authorList>
    </citation>
    <scope>NUCLEOTIDE SEQUENCE</scope>
    <source>
        <strain evidence="8">687</strain>
    </source>
</reference>
<evidence type="ECO:0000313" key="8">
    <source>
        <dbReference type="EMBL" id="MBU3826035.1"/>
    </source>
</evidence>
<keyword evidence="4 6" id="KW-0699">rRNA-binding</keyword>
<dbReference type="Pfam" id="PF00347">
    <property type="entry name" value="Ribosomal_L6"/>
    <property type="match status" value="2"/>
</dbReference>
<dbReference type="GO" id="GO:0022625">
    <property type="term" value="C:cytosolic large ribosomal subunit"/>
    <property type="evidence" value="ECO:0007669"/>
    <property type="project" value="UniProtKB-UniRule"/>
</dbReference>
<evidence type="ECO:0000259" key="7">
    <source>
        <dbReference type="Pfam" id="PF00347"/>
    </source>
</evidence>
<sequence length="177" mass="19393">MSRIAKEPVIVPQGLEVTVDGQNLTIKSKLGQMSMRIHDKVRVTFENGQLTTSVVDGSVDANIQSGTTRALVHNMVVGLDKGFEKKLTLVGVGYRAQAKGKELNLTLGYSHPIVHHLPEGVTCETPSQTEIVLKSYDKCLLGQVAADIRAYRAPEPYKGKGVRYADEVIHLKEAKKK</sequence>
<evidence type="ECO:0000256" key="1">
    <source>
        <dbReference type="ARBA" id="ARBA00009356"/>
    </source>
</evidence>
<comment type="function">
    <text evidence="4 6">This protein binds to the 23S rRNA, and is important in its secondary structure. It is located near the subunit interface in the base of the L7/L12 stalk, and near the tRNA binding site of the peptidyltransferase center.</text>
</comment>
<dbReference type="PROSITE" id="PS00525">
    <property type="entry name" value="RIBOSOMAL_L6_1"/>
    <property type="match status" value="1"/>
</dbReference>
<dbReference type="PIRSF" id="PIRSF002162">
    <property type="entry name" value="Ribosomal_L6"/>
    <property type="match status" value="1"/>
</dbReference>
<dbReference type="Gene3D" id="3.90.930.12">
    <property type="entry name" value="Ribosomal protein L6, alpha-beta domain"/>
    <property type="match status" value="2"/>
</dbReference>
<evidence type="ECO:0000256" key="2">
    <source>
        <dbReference type="ARBA" id="ARBA00022980"/>
    </source>
</evidence>